<evidence type="ECO:0000256" key="2">
    <source>
        <dbReference type="ARBA" id="ARBA00022692"/>
    </source>
</evidence>
<evidence type="ECO:0000256" key="3">
    <source>
        <dbReference type="ARBA" id="ARBA00022989"/>
    </source>
</evidence>
<organism evidence="7 8">
    <name type="scientific">Erythrobacter fulvus</name>
    <dbReference type="NCBI Taxonomy" id="2987523"/>
    <lineage>
        <taxon>Bacteria</taxon>
        <taxon>Pseudomonadati</taxon>
        <taxon>Pseudomonadota</taxon>
        <taxon>Alphaproteobacteria</taxon>
        <taxon>Sphingomonadales</taxon>
        <taxon>Erythrobacteraceae</taxon>
        <taxon>Erythrobacter/Porphyrobacter group</taxon>
        <taxon>Erythrobacter</taxon>
    </lineage>
</organism>
<dbReference type="EMBL" id="JAQQXQ010000002">
    <property type="protein sequence ID" value="MDC8753811.1"/>
    <property type="molecule type" value="Genomic_DNA"/>
</dbReference>
<proteinExistence type="predicted"/>
<dbReference type="InterPro" id="IPR006260">
    <property type="entry name" value="TonB/TolA_C"/>
</dbReference>
<dbReference type="RefSeq" id="WP_273676424.1">
    <property type="nucleotide sequence ID" value="NZ_JAQQXQ010000002.1"/>
</dbReference>
<comment type="caution">
    <text evidence="7">The sequence shown here is derived from an EMBL/GenBank/DDBJ whole genome shotgun (WGS) entry which is preliminary data.</text>
</comment>
<dbReference type="SUPFAM" id="SSF74653">
    <property type="entry name" value="TolA/TonB C-terminal domain"/>
    <property type="match status" value="1"/>
</dbReference>
<protein>
    <submittedName>
        <fullName evidence="7">TonB family protein</fullName>
    </submittedName>
</protein>
<dbReference type="NCBIfam" id="TIGR01352">
    <property type="entry name" value="tonB_Cterm"/>
    <property type="match status" value="1"/>
</dbReference>
<gene>
    <name evidence="7" type="ORF">OIK40_04045</name>
</gene>
<evidence type="ECO:0000259" key="6">
    <source>
        <dbReference type="PROSITE" id="PS52015"/>
    </source>
</evidence>
<evidence type="ECO:0000313" key="8">
    <source>
        <dbReference type="Proteomes" id="UP001216558"/>
    </source>
</evidence>
<dbReference type="Pfam" id="PF03544">
    <property type="entry name" value="TonB_C"/>
    <property type="match status" value="1"/>
</dbReference>
<reference evidence="7 8" key="1">
    <citation type="submission" date="2022-10" db="EMBL/GenBank/DDBJ databases">
        <title>Erythrobacter sp. sf7 Genome sequencing.</title>
        <authorList>
            <person name="Park S."/>
        </authorList>
    </citation>
    <scope>NUCLEOTIDE SEQUENCE [LARGE SCALE GENOMIC DNA]</scope>
    <source>
        <strain evidence="8">sf7</strain>
    </source>
</reference>
<comment type="subcellular location">
    <subcellularLocation>
        <location evidence="1">Membrane</location>
        <topology evidence="1">Single-pass membrane protein</topology>
    </subcellularLocation>
</comment>
<evidence type="ECO:0000256" key="1">
    <source>
        <dbReference type="ARBA" id="ARBA00004167"/>
    </source>
</evidence>
<sequence length="312" mass="33159">MLISTAEVFCMRAKRVSLAASVCVFMAAAISPAAGSGQTGEPLVLEPRSAWHASHENGLCRLARAFGSEGYSHTLIFEQTTPGALFNLTITGPALSDMVESTQADVGFGSAGPEGTYEIAKETNREFGHIVFMTDVSLEPVKEPEIKQEEDFGLTAQGTAVDPAKAKAASEVAIRQGRTGLTLKTGSLAAPMGVLNDCTAHILSTWGLDPAKHKGALRGVSLLQPRKVSQWVVEKYPQRALQEKRQGVVGLAVIVDEAGQPTECKITDNSGHTDLNNVACEGMMRARYAPAIDADGQPMPSFFVTRIVFGLG</sequence>
<dbReference type="PROSITE" id="PS52015">
    <property type="entry name" value="TONB_CTD"/>
    <property type="match status" value="1"/>
</dbReference>
<dbReference type="InterPro" id="IPR037682">
    <property type="entry name" value="TonB_C"/>
</dbReference>
<dbReference type="Proteomes" id="UP001216558">
    <property type="component" value="Unassembled WGS sequence"/>
</dbReference>
<feature type="chain" id="PRO_5046390048" evidence="5">
    <location>
        <begin position="20"/>
        <end position="312"/>
    </location>
</feature>
<evidence type="ECO:0000313" key="7">
    <source>
        <dbReference type="EMBL" id="MDC8753811.1"/>
    </source>
</evidence>
<feature type="domain" description="TonB C-terminal" evidence="6">
    <location>
        <begin position="221"/>
        <end position="312"/>
    </location>
</feature>
<feature type="signal peptide" evidence="5">
    <location>
        <begin position="1"/>
        <end position="19"/>
    </location>
</feature>
<evidence type="ECO:0000256" key="5">
    <source>
        <dbReference type="SAM" id="SignalP"/>
    </source>
</evidence>
<keyword evidence="8" id="KW-1185">Reference proteome</keyword>
<keyword evidence="2" id="KW-0812">Transmembrane</keyword>
<name>A0ABT5JM37_9SPHN</name>
<keyword evidence="3" id="KW-1133">Transmembrane helix</keyword>
<dbReference type="Gene3D" id="3.30.1150.10">
    <property type="match status" value="1"/>
</dbReference>
<evidence type="ECO:0000256" key="4">
    <source>
        <dbReference type="ARBA" id="ARBA00023136"/>
    </source>
</evidence>
<keyword evidence="4" id="KW-0472">Membrane</keyword>
<accession>A0ABT5JM37</accession>
<keyword evidence="5" id="KW-0732">Signal</keyword>